<dbReference type="AlphaFoldDB" id="A0A561C065"/>
<keyword evidence="2" id="KW-1185">Reference proteome</keyword>
<sequence length="87" mass="9538">MTSAHRSVLPPNFLDDDVRHRLDGGTFAFDRTGIGAATRRLDSPDLVSKDAANTLTCHEEMGCIEDFFGGVPAAVPVRGLRRPSRWL</sequence>
<protein>
    <submittedName>
        <fullName evidence="1">Uncharacterized protein</fullName>
    </submittedName>
</protein>
<organism evidence="1 2">
    <name type="scientific">Kribbella amoyensis</name>
    <dbReference type="NCBI Taxonomy" id="996641"/>
    <lineage>
        <taxon>Bacteria</taxon>
        <taxon>Bacillati</taxon>
        <taxon>Actinomycetota</taxon>
        <taxon>Actinomycetes</taxon>
        <taxon>Propionibacteriales</taxon>
        <taxon>Kribbellaceae</taxon>
        <taxon>Kribbella</taxon>
    </lineage>
</organism>
<dbReference type="RefSeq" id="WP_170284791.1">
    <property type="nucleotide sequence ID" value="NZ_VIVK01000001.1"/>
</dbReference>
<dbReference type="EMBL" id="VIVK01000001">
    <property type="protein sequence ID" value="TWD84531.1"/>
    <property type="molecule type" value="Genomic_DNA"/>
</dbReference>
<accession>A0A561C065</accession>
<dbReference type="Proteomes" id="UP000318380">
    <property type="component" value="Unassembled WGS sequence"/>
</dbReference>
<name>A0A561C065_9ACTN</name>
<evidence type="ECO:0000313" key="1">
    <source>
        <dbReference type="EMBL" id="TWD84531.1"/>
    </source>
</evidence>
<reference evidence="1 2" key="1">
    <citation type="submission" date="2019-06" db="EMBL/GenBank/DDBJ databases">
        <title>Sequencing the genomes of 1000 actinobacteria strains.</title>
        <authorList>
            <person name="Klenk H.-P."/>
        </authorList>
    </citation>
    <scope>NUCLEOTIDE SEQUENCE [LARGE SCALE GENOMIC DNA]</scope>
    <source>
        <strain evidence="1 2">DSM 24683</strain>
    </source>
</reference>
<comment type="caution">
    <text evidence="1">The sequence shown here is derived from an EMBL/GenBank/DDBJ whole genome shotgun (WGS) entry which is preliminary data.</text>
</comment>
<proteinExistence type="predicted"/>
<gene>
    <name evidence="1" type="ORF">FB561_5723</name>
</gene>
<evidence type="ECO:0000313" key="2">
    <source>
        <dbReference type="Proteomes" id="UP000318380"/>
    </source>
</evidence>